<dbReference type="EMBL" id="KF835987">
    <property type="protein sequence ID" value="AHY25011.1"/>
    <property type="molecule type" value="Genomic_DNA"/>
</dbReference>
<sequence>MKKFILSMALFISVSAYCVVTTPAMIPTIILSWCFIIAQAKYECFW</sequence>
<dbReference type="OrthoDB" id="28924at10239"/>
<proteinExistence type="predicted"/>
<accession>A0A0A0Q0B0</accession>
<evidence type="ECO:0000313" key="2">
    <source>
        <dbReference type="Proteomes" id="UP000030739"/>
    </source>
</evidence>
<evidence type="ECO:0000313" key="1">
    <source>
        <dbReference type="EMBL" id="AHY25011.1"/>
    </source>
</evidence>
<dbReference type="RefSeq" id="YP_009211470.1">
    <property type="nucleotide sequence ID" value="NC_028940.1"/>
</dbReference>
<dbReference type="Proteomes" id="UP000030739">
    <property type="component" value="Segment"/>
</dbReference>
<name>A0A0A0Q0B0_9CAUD</name>
<dbReference type="GeneID" id="26637942"/>
<reference evidence="1 2" key="1">
    <citation type="journal article" date="2015" name="Plant Pathol. J.">
        <title>Isolation and Genomic Characterization of the T4-Like Bacteriophage PM2 Infecting Pectobacterium carotovorum subsp. carotovorum.</title>
        <authorList>
            <person name="Lim J.A."/>
            <person name="Lee D.H."/>
            <person name="Heu S."/>
        </authorList>
    </citation>
    <scope>NUCLEOTIDE SEQUENCE [LARGE SCALE GENOMIC DNA]</scope>
</reference>
<gene>
    <name evidence="1" type="ORF">PM2_049</name>
</gene>
<protein>
    <submittedName>
        <fullName evidence="1">Uncharacterized protein</fullName>
    </submittedName>
</protein>
<organism evidence="1 2">
    <name type="scientific">Pectobacterium bacteriophage PM2</name>
    <dbReference type="NCBI Taxonomy" id="1429794"/>
    <lineage>
        <taxon>Viruses</taxon>
        <taxon>Duplodnaviria</taxon>
        <taxon>Heunggongvirae</taxon>
        <taxon>Uroviricota</taxon>
        <taxon>Caudoviricetes</taxon>
        <taxon>Pantevenvirales</taxon>
        <taxon>Straboviridae</taxon>
        <taxon>Tevenvirinae</taxon>
        <taxon>Mosugukvirus</taxon>
        <taxon>Mosugukvirus pm2</taxon>
    </lineage>
</organism>
<dbReference type="KEGG" id="vg:26637942"/>
<keyword evidence="2" id="KW-1185">Reference proteome</keyword>